<gene>
    <name evidence="1" type="ORF">BDN72DRAFT_596050</name>
</gene>
<dbReference type="Proteomes" id="UP000308600">
    <property type="component" value="Unassembled WGS sequence"/>
</dbReference>
<evidence type="ECO:0000313" key="1">
    <source>
        <dbReference type="EMBL" id="TFK69654.1"/>
    </source>
</evidence>
<dbReference type="EMBL" id="ML208327">
    <property type="protein sequence ID" value="TFK69654.1"/>
    <property type="molecule type" value="Genomic_DNA"/>
</dbReference>
<accession>A0ACD3AVE0</accession>
<reference evidence="1 2" key="1">
    <citation type="journal article" date="2019" name="Nat. Ecol. Evol.">
        <title>Megaphylogeny resolves global patterns of mushroom evolution.</title>
        <authorList>
            <person name="Varga T."/>
            <person name="Krizsan K."/>
            <person name="Foldi C."/>
            <person name="Dima B."/>
            <person name="Sanchez-Garcia M."/>
            <person name="Sanchez-Ramirez S."/>
            <person name="Szollosi G.J."/>
            <person name="Szarkandi J.G."/>
            <person name="Papp V."/>
            <person name="Albert L."/>
            <person name="Andreopoulos W."/>
            <person name="Angelini C."/>
            <person name="Antonin V."/>
            <person name="Barry K.W."/>
            <person name="Bougher N.L."/>
            <person name="Buchanan P."/>
            <person name="Buyck B."/>
            <person name="Bense V."/>
            <person name="Catcheside P."/>
            <person name="Chovatia M."/>
            <person name="Cooper J."/>
            <person name="Damon W."/>
            <person name="Desjardin D."/>
            <person name="Finy P."/>
            <person name="Geml J."/>
            <person name="Haridas S."/>
            <person name="Hughes K."/>
            <person name="Justo A."/>
            <person name="Karasinski D."/>
            <person name="Kautmanova I."/>
            <person name="Kiss B."/>
            <person name="Kocsube S."/>
            <person name="Kotiranta H."/>
            <person name="LaButti K.M."/>
            <person name="Lechner B.E."/>
            <person name="Liimatainen K."/>
            <person name="Lipzen A."/>
            <person name="Lukacs Z."/>
            <person name="Mihaltcheva S."/>
            <person name="Morgado L.N."/>
            <person name="Niskanen T."/>
            <person name="Noordeloos M.E."/>
            <person name="Ohm R.A."/>
            <person name="Ortiz-Santana B."/>
            <person name="Ovrebo C."/>
            <person name="Racz N."/>
            <person name="Riley R."/>
            <person name="Savchenko A."/>
            <person name="Shiryaev A."/>
            <person name="Soop K."/>
            <person name="Spirin V."/>
            <person name="Szebenyi C."/>
            <person name="Tomsovsky M."/>
            <person name="Tulloss R.E."/>
            <person name="Uehling J."/>
            <person name="Grigoriev I.V."/>
            <person name="Vagvolgyi C."/>
            <person name="Papp T."/>
            <person name="Martin F.M."/>
            <person name="Miettinen O."/>
            <person name="Hibbett D.S."/>
            <person name="Nagy L.G."/>
        </authorList>
    </citation>
    <scope>NUCLEOTIDE SEQUENCE [LARGE SCALE GENOMIC DNA]</scope>
    <source>
        <strain evidence="1 2">NL-1719</strain>
    </source>
</reference>
<organism evidence="1 2">
    <name type="scientific">Pluteus cervinus</name>
    <dbReference type="NCBI Taxonomy" id="181527"/>
    <lineage>
        <taxon>Eukaryota</taxon>
        <taxon>Fungi</taxon>
        <taxon>Dikarya</taxon>
        <taxon>Basidiomycota</taxon>
        <taxon>Agaricomycotina</taxon>
        <taxon>Agaricomycetes</taxon>
        <taxon>Agaricomycetidae</taxon>
        <taxon>Agaricales</taxon>
        <taxon>Pluteineae</taxon>
        <taxon>Pluteaceae</taxon>
        <taxon>Pluteus</taxon>
    </lineage>
</organism>
<keyword evidence="2" id="KW-1185">Reference proteome</keyword>
<proteinExistence type="predicted"/>
<sequence length="276" mass="30419">MSASSEEIPNKGQGKPTAHKALRYLTIIAHGSAPFLSTFLLVHLSAPILANFGGSELASKTMLLGREYYQTSFGEKYLLLGPLVVHSLSGLSKRLISTLSSNRTSPNANGDGNQAIPKPRPFSSLLSVTGYSLAFLFLPIHYLTHRVIPTNPSLPIDAFGPSELDYEFVKAGLHKWPKTSSFLYGGLVAFSVLHAVGGSDVIWKTWKNKTGLSRVKDLVNRIKINRRWKSRLALITIVIPTLTGLYAIAKEPVVVLSSNLQRYEAVFRHFLVYRLS</sequence>
<evidence type="ECO:0000313" key="2">
    <source>
        <dbReference type="Proteomes" id="UP000308600"/>
    </source>
</evidence>
<name>A0ACD3AVE0_9AGAR</name>
<protein>
    <submittedName>
        <fullName evidence="1">Uncharacterized protein</fullName>
    </submittedName>
</protein>